<dbReference type="EMBL" id="KZ825101">
    <property type="protein sequence ID" value="PYI24695.1"/>
    <property type="molecule type" value="Genomic_DNA"/>
</dbReference>
<gene>
    <name evidence="1" type="ORF">BO99DRAFT_427724</name>
</gene>
<sequence>MSRISILDLSPEILSQIFSFCVQYSRHIPTAILLTCQRFYRLSLSIQYHDLKLSFPCQLRVICLHRTLQSNQVLALLVRSLVLDLRPISPAEYITIDDYTAAADVLTWCRAVRTLKIWGVAFLAPKDRTYSRTEAVSGQIIDLSRWEILKYALRKLPALRRIEMATEPDSPVYGFDCRFNCQLQGYEELQTLPGTGTKVFKAIIKRARKCGVALQPVLVQSDVIGPRQPRPIPSHPVDFCIAFGSGYATKMAAEAIVDANIINAWLKAHPHVLRRIILGHSPLAAEFHAARWRTVSCPESQTRSCSSGRGFAPPSTIAERLLSPTVHTFVWNLSFYEVTCEDFGEREEDWLRKMAGFIAAAAPPALRTIQLDFDPDPHHFLPTNPEEYPWDRITRLEQELRVLGLDLKYTPPSVTREEYEELCRMSQGNDDEWSDMAIA</sequence>
<dbReference type="OMA" id="VICLHRT"/>
<evidence type="ECO:0000313" key="1">
    <source>
        <dbReference type="EMBL" id="PYI24695.1"/>
    </source>
</evidence>
<accession>A0A2V5HJP9</accession>
<evidence type="ECO:0000313" key="2">
    <source>
        <dbReference type="Proteomes" id="UP000249829"/>
    </source>
</evidence>
<name>A0A2V5HJP9_ASPV1</name>
<evidence type="ECO:0008006" key="3">
    <source>
        <dbReference type="Google" id="ProtNLM"/>
    </source>
</evidence>
<protein>
    <recommendedName>
        <fullName evidence="3">F-box domain-containing protein</fullName>
    </recommendedName>
</protein>
<proteinExistence type="predicted"/>
<dbReference type="AlphaFoldDB" id="A0A2V5HJP9"/>
<keyword evidence="2" id="KW-1185">Reference proteome</keyword>
<organism evidence="1 2">
    <name type="scientific">Aspergillus violaceofuscus (strain CBS 115571)</name>
    <dbReference type="NCBI Taxonomy" id="1450538"/>
    <lineage>
        <taxon>Eukaryota</taxon>
        <taxon>Fungi</taxon>
        <taxon>Dikarya</taxon>
        <taxon>Ascomycota</taxon>
        <taxon>Pezizomycotina</taxon>
        <taxon>Eurotiomycetes</taxon>
        <taxon>Eurotiomycetidae</taxon>
        <taxon>Eurotiales</taxon>
        <taxon>Aspergillaceae</taxon>
        <taxon>Aspergillus</taxon>
    </lineage>
</organism>
<reference evidence="1 2" key="1">
    <citation type="submission" date="2018-02" db="EMBL/GenBank/DDBJ databases">
        <title>The genomes of Aspergillus section Nigri reveals drivers in fungal speciation.</title>
        <authorList>
            <consortium name="DOE Joint Genome Institute"/>
            <person name="Vesth T.C."/>
            <person name="Nybo J."/>
            <person name="Theobald S."/>
            <person name="Brandl J."/>
            <person name="Frisvad J.C."/>
            <person name="Nielsen K.F."/>
            <person name="Lyhne E.K."/>
            <person name="Kogle M.E."/>
            <person name="Kuo A."/>
            <person name="Riley R."/>
            <person name="Clum A."/>
            <person name="Nolan M."/>
            <person name="Lipzen A."/>
            <person name="Salamov A."/>
            <person name="Henrissat B."/>
            <person name="Wiebenga A."/>
            <person name="De vries R.P."/>
            <person name="Grigoriev I.V."/>
            <person name="Mortensen U.H."/>
            <person name="Andersen M.R."/>
            <person name="Baker S.E."/>
        </authorList>
    </citation>
    <scope>NUCLEOTIDE SEQUENCE [LARGE SCALE GENOMIC DNA]</scope>
    <source>
        <strain evidence="1 2">CBS 115571</strain>
    </source>
</reference>
<dbReference type="Proteomes" id="UP000249829">
    <property type="component" value="Unassembled WGS sequence"/>
</dbReference>